<evidence type="ECO:0000313" key="1">
    <source>
        <dbReference type="EMBL" id="KAK8890083.1"/>
    </source>
</evidence>
<gene>
    <name evidence="1" type="ORF">M9Y10_034842</name>
</gene>
<dbReference type="Proteomes" id="UP001470230">
    <property type="component" value="Unassembled WGS sequence"/>
</dbReference>
<organism evidence="1 2">
    <name type="scientific">Tritrichomonas musculus</name>
    <dbReference type="NCBI Taxonomy" id="1915356"/>
    <lineage>
        <taxon>Eukaryota</taxon>
        <taxon>Metamonada</taxon>
        <taxon>Parabasalia</taxon>
        <taxon>Tritrichomonadida</taxon>
        <taxon>Tritrichomonadidae</taxon>
        <taxon>Tritrichomonas</taxon>
    </lineage>
</organism>
<name>A0ABR2KGJ0_9EUKA</name>
<keyword evidence="2" id="KW-1185">Reference proteome</keyword>
<dbReference type="EMBL" id="JAPFFF010000005">
    <property type="protein sequence ID" value="KAK8890083.1"/>
    <property type="molecule type" value="Genomic_DNA"/>
</dbReference>
<evidence type="ECO:0000313" key="2">
    <source>
        <dbReference type="Proteomes" id="UP001470230"/>
    </source>
</evidence>
<accession>A0ABR2KGJ0</accession>
<sequence length="137" mass="16548">MDTDLSRLDDSIQEFNEVCARIDPKNYENINKHLNKLINQLNNIDENDYSAIREQDRLRDRLQEFNYKNSAAWQELSRRQWAERSQKELVSIAQVIAKHCNINLDRESKRRKEVLIKWFDDHLQEILPSFDQIEIVY</sequence>
<proteinExistence type="predicted"/>
<reference evidence="1 2" key="1">
    <citation type="submission" date="2024-04" db="EMBL/GenBank/DDBJ databases">
        <title>Tritrichomonas musculus Genome.</title>
        <authorList>
            <person name="Alves-Ferreira E."/>
            <person name="Grigg M."/>
            <person name="Lorenzi H."/>
            <person name="Galac M."/>
        </authorList>
    </citation>
    <scope>NUCLEOTIDE SEQUENCE [LARGE SCALE GENOMIC DNA]</scope>
    <source>
        <strain evidence="1 2">EAF2021</strain>
    </source>
</reference>
<protein>
    <submittedName>
        <fullName evidence="1">Uncharacterized protein</fullName>
    </submittedName>
</protein>
<comment type="caution">
    <text evidence="1">The sequence shown here is derived from an EMBL/GenBank/DDBJ whole genome shotgun (WGS) entry which is preliminary data.</text>
</comment>